<sequence length="228" mass="25426">MALRGLMKVPKLCLVYFGLNKTTCIVETKKLRDKETQTQFRDVEPRKFTSVTLRHKGKTLEAMVIASSDDVANLNNQDKLFAEDPANAHLFDDVSSPLKPPQNGTKRTAEEASPSLAKKNKPDESENDEDWLKGVADDVDLSDSVNDMELDNDSVNDVKVNVDTNVNVGSVDDVEVIVDDTKEDILDDLANSLRDLSSAENKPTKKTRISKIEVEEIECTKRALFDDK</sequence>
<feature type="region of interest" description="Disordered" evidence="1">
    <location>
        <begin position="91"/>
        <end position="132"/>
    </location>
</feature>
<protein>
    <submittedName>
        <fullName evidence="2">Uncharacterized protein</fullName>
    </submittedName>
</protein>
<comment type="caution">
    <text evidence="2">The sequence shown here is derived from an EMBL/GenBank/DDBJ whole genome shotgun (WGS) entry which is preliminary data.</text>
</comment>
<organism evidence="2 3">
    <name type="scientific">Desmophyllum pertusum</name>
    <dbReference type="NCBI Taxonomy" id="174260"/>
    <lineage>
        <taxon>Eukaryota</taxon>
        <taxon>Metazoa</taxon>
        <taxon>Cnidaria</taxon>
        <taxon>Anthozoa</taxon>
        <taxon>Hexacorallia</taxon>
        <taxon>Scleractinia</taxon>
        <taxon>Caryophylliina</taxon>
        <taxon>Caryophylliidae</taxon>
        <taxon>Desmophyllum</taxon>
    </lineage>
</organism>
<dbReference type="AlphaFoldDB" id="A0A9W9YBE1"/>
<evidence type="ECO:0000256" key="1">
    <source>
        <dbReference type="SAM" id="MobiDB-lite"/>
    </source>
</evidence>
<proteinExistence type="predicted"/>
<dbReference type="OrthoDB" id="5969365at2759"/>
<evidence type="ECO:0000313" key="3">
    <source>
        <dbReference type="Proteomes" id="UP001163046"/>
    </source>
</evidence>
<dbReference type="Proteomes" id="UP001163046">
    <property type="component" value="Unassembled WGS sequence"/>
</dbReference>
<gene>
    <name evidence="2" type="ORF">OS493_033216</name>
</gene>
<evidence type="ECO:0000313" key="2">
    <source>
        <dbReference type="EMBL" id="KAJ7322053.1"/>
    </source>
</evidence>
<accession>A0A9W9YBE1</accession>
<feature type="compositionally biased region" description="Basic and acidic residues" evidence="1">
    <location>
        <begin position="120"/>
        <end position="132"/>
    </location>
</feature>
<name>A0A9W9YBE1_9CNID</name>
<keyword evidence="3" id="KW-1185">Reference proteome</keyword>
<reference evidence="2" key="1">
    <citation type="submission" date="2023-01" db="EMBL/GenBank/DDBJ databases">
        <title>Genome assembly of the deep-sea coral Lophelia pertusa.</title>
        <authorList>
            <person name="Herrera S."/>
            <person name="Cordes E."/>
        </authorList>
    </citation>
    <scope>NUCLEOTIDE SEQUENCE</scope>
    <source>
        <strain evidence="2">USNM1676648</strain>
        <tissue evidence="2">Polyp</tissue>
    </source>
</reference>
<dbReference type="EMBL" id="MU827820">
    <property type="protein sequence ID" value="KAJ7322053.1"/>
    <property type="molecule type" value="Genomic_DNA"/>
</dbReference>